<dbReference type="SUPFAM" id="SSF50129">
    <property type="entry name" value="GroES-like"/>
    <property type="match status" value="1"/>
</dbReference>
<evidence type="ECO:0000313" key="4">
    <source>
        <dbReference type="Proteomes" id="UP000252706"/>
    </source>
</evidence>
<dbReference type="GO" id="GO:0016491">
    <property type="term" value="F:oxidoreductase activity"/>
    <property type="evidence" value="ECO:0007669"/>
    <property type="project" value="InterPro"/>
</dbReference>
<evidence type="ECO:0000259" key="2">
    <source>
        <dbReference type="SMART" id="SM00829"/>
    </source>
</evidence>
<dbReference type="EMBL" id="QOCE01000011">
    <property type="protein sequence ID" value="RBW60562.1"/>
    <property type="molecule type" value="Genomic_DNA"/>
</dbReference>
<feature type="domain" description="Enoyl reductase (ER)" evidence="2">
    <location>
        <begin position="12"/>
        <end position="322"/>
    </location>
</feature>
<name>A0A366XBW1_9RHOB</name>
<accession>A0A366XBW1</accession>
<proteinExistence type="predicted"/>
<dbReference type="InterPro" id="IPR013154">
    <property type="entry name" value="ADH-like_N"/>
</dbReference>
<gene>
    <name evidence="3" type="ORF">DS909_03830</name>
</gene>
<protein>
    <submittedName>
        <fullName evidence="3">NADPH:quinone reductase</fullName>
    </submittedName>
</protein>
<dbReference type="InterPro" id="IPR036291">
    <property type="entry name" value="NAD(P)-bd_dom_sf"/>
</dbReference>
<organism evidence="3 4">
    <name type="scientific">Phaeobacter gallaeciensis</name>
    <dbReference type="NCBI Taxonomy" id="60890"/>
    <lineage>
        <taxon>Bacteria</taxon>
        <taxon>Pseudomonadati</taxon>
        <taxon>Pseudomonadota</taxon>
        <taxon>Alphaproteobacteria</taxon>
        <taxon>Rhodobacterales</taxon>
        <taxon>Roseobacteraceae</taxon>
        <taxon>Phaeobacter</taxon>
    </lineage>
</organism>
<comment type="caution">
    <text evidence="3">The sequence shown here is derived from an EMBL/GenBank/DDBJ whole genome shotgun (WGS) entry which is preliminary data.</text>
</comment>
<dbReference type="SUPFAM" id="SSF51735">
    <property type="entry name" value="NAD(P)-binding Rossmann-fold domains"/>
    <property type="match status" value="1"/>
</dbReference>
<dbReference type="AlphaFoldDB" id="A0A366XBW1"/>
<dbReference type="CDD" id="cd08253">
    <property type="entry name" value="zeta_crystallin"/>
    <property type="match status" value="1"/>
</dbReference>
<dbReference type="Gene3D" id="3.40.50.720">
    <property type="entry name" value="NAD(P)-binding Rossmann-like Domain"/>
    <property type="match status" value="1"/>
</dbReference>
<dbReference type="Pfam" id="PF13602">
    <property type="entry name" value="ADH_zinc_N_2"/>
    <property type="match status" value="1"/>
</dbReference>
<dbReference type="PANTHER" id="PTHR44154:SF1">
    <property type="entry name" value="QUINONE OXIDOREDUCTASE"/>
    <property type="match status" value="1"/>
</dbReference>
<dbReference type="InterPro" id="IPR011032">
    <property type="entry name" value="GroES-like_sf"/>
</dbReference>
<dbReference type="InterPro" id="IPR051603">
    <property type="entry name" value="Zinc-ADH_QOR/CCCR"/>
</dbReference>
<dbReference type="RefSeq" id="WP_113822112.1">
    <property type="nucleotide sequence ID" value="NZ_QOCE01000011.1"/>
</dbReference>
<evidence type="ECO:0000256" key="1">
    <source>
        <dbReference type="ARBA" id="ARBA00022857"/>
    </source>
</evidence>
<dbReference type="Gene3D" id="3.90.180.10">
    <property type="entry name" value="Medium-chain alcohol dehydrogenases, catalytic domain"/>
    <property type="match status" value="1"/>
</dbReference>
<dbReference type="PANTHER" id="PTHR44154">
    <property type="entry name" value="QUINONE OXIDOREDUCTASE"/>
    <property type="match status" value="1"/>
</dbReference>
<evidence type="ECO:0000313" key="3">
    <source>
        <dbReference type="EMBL" id="RBW60562.1"/>
    </source>
</evidence>
<dbReference type="OrthoDB" id="7355832at2"/>
<sequence length="325" mass="34027">MKSAYYEKNGPAADVLIVGDRARPEPAAGEVLVQVHRSGVNPSDVKTRAARPLAGEYVIPQSDGAGVIAAVGAGVSDERVGQRVWLWNGQWQRADGTAAEYIALPSEQAVELPENASFDEGACAGIPLLTAIQAVEFAKACDAKTILVTGAGNAVGHYATQLAVRNGMTVIGTASPRRADLVREAGAATVIDYRADGFTDTILAANNGKGVDAIIDMDFSSSVSLLRAGVLAPHGTLICYGSNDMNDIAAPFRELLYMSLKMNFFLVYELTPAQRAAALAIATEVLASGTVQTKIDSHFTLAQIATAHEKVETGTAIGNVLLDIA</sequence>
<dbReference type="InterPro" id="IPR020843">
    <property type="entry name" value="ER"/>
</dbReference>
<dbReference type="Pfam" id="PF08240">
    <property type="entry name" value="ADH_N"/>
    <property type="match status" value="1"/>
</dbReference>
<keyword evidence="1" id="KW-0521">NADP</keyword>
<reference evidence="3 4" key="1">
    <citation type="submission" date="2018-07" db="EMBL/GenBank/DDBJ databases">
        <title>Modular assembly of carbohydrate-degrading microbial communities in the ocean.</title>
        <authorList>
            <person name="Enke T.N."/>
            <person name="Datta M.S."/>
            <person name="Schwartzman J.A."/>
            <person name="Cermak N."/>
            <person name="Schmitz D.A."/>
            <person name="Barrere J."/>
            <person name="Cordero O.X."/>
        </authorList>
    </citation>
    <scope>NUCLEOTIDE SEQUENCE [LARGE SCALE GENOMIC DNA]</scope>
    <source>
        <strain evidence="3 4">C3M10</strain>
    </source>
</reference>
<dbReference type="SMART" id="SM00829">
    <property type="entry name" value="PKS_ER"/>
    <property type="match status" value="1"/>
</dbReference>
<dbReference type="Proteomes" id="UP000252706">
    <property type="component" value="Unassembled WGS sequence"/>
</dbReference>